<evidence type="ECO:0000256" key="1">
    <source>
        <dbReference type="SAM" id="MobiDB-lite"/>
    </source>
</evidence>
<dbReference type="AlphaFoldDB" id="A0A2K1R2D6"/>
<feature type="region of interest" description="Disordered" evidence="1">
    <location>
        <begin position="184"/>
        <end position="221"/>
    </location>
</feature>
<dbReference type="Gene3D" id="1.25.40.10">
    <property type="entry name" value="Tetratricopeptide repeat domain"/>
    <property type="match status" value="1"/>
</dbReference>
<proteinExistence type="predicted"/>
<feature type="region of interest" description="Disordered" evidence="1">
    <location>
        <begin position="1"/>
        <end position="42"/>
    </location>
</feature>
<dbReference type="InterPro" id="IPR011990">
    <property type="entry name" value="TPR-like_helical_dom_sf"/>
</dbReference>
<protein>
    <submittedName>
        <fullName evidence="2">UPF0656 protein</fullName>
    </submittedName>
</protein>
<evidence type="ECO:0000313" key="3">
    <source>
        <dbReference type="Proteomes" id="UP000243797"/>
    </source>
</evidence>
<feature type="compositionally biased region" description="Basic residues" evidence="1">
    <location>
        <begin position="7"/>
        <end position="16"/>
    </location>
</feature>
<evidence type="ECO:0000313" key="2">
    <source>
        <dbReference type="EMBL" id="PNS21454.1"/>
    </source>
</evidence>
<dbReference type="Proteomes" id="UP000243797">
    <property type="component" value="Unassembled WGS sequence"/>
</dbReference>
<accession>A0A2K1R2D6</accession>
<gene>
    <name evidence="2" type="ORF">CAC42_1233</name>
</gene>
<keyword evidence="3" id="KW-1185">Reference proteome</keyword>
<feature type="compositionally biased region" description="Low complexity" evidence="1">
    <location>
        <begin position="17"/>
        <end position="32"/>
    </location>
</feature>
<organism evidence="2 3">
    <name type="scientific">Sphaceloma murrayae</name>
    <dbReference type="NCBI Taxonomy" id="2082308"/>
    <lineage>
        <taxon>Eukaryota</taxon>
        <taxon>Fungi</taxon>
        <taxon>Dikarya</taxon>
        <taxon>Ascomycota</taxon>
        <taxon>Pezizomycotina</taxon>
        <taxon>Dothideomycetes</taxon>
        <taxon>Dothideomycetidae</taxon>
        <taxon>Myriangiales</taxon>
        <taxon>Elsinoaceae</taxon>
        <taxon>Sphaceloma</taxon>
    </lineage>
</organism>
<dbReference type="SUPFAM" id="SSF48452">
    <property type="entry name" value="TPR-like"/>
    <property type="match status" value="1"/>
</dbReference>
<feature type="compositionally biased region" description="Polar residues" evidence="1">
    <location>
        <begin position="193"/>
        <end position="221"/>
    </location>
</feature>
<dbReference type="InParanoid" id="A0A2K1R2D6"/>
<sequence>MSSRSKFPPKAKKSKQASKSSPESPDEFQAAADAEEETGGKWRAGDKAKSCRAFLRAIEIYERGLTRHPRDFDLAYNKARLEFEVSQQPNLVAKLPVSPQDFLQQALKSHKYALSLNEGNADILFNTAQLLISLAELAEEESDGDGFDPALPVAWLREALELLSACFSRQEMLYEEQMQAWNDRDEGEDGGVSLSSETRPASRSSTGANRTEQSATVQSAVTPDDLIDTSLASVSALNRLVALDMSDTQTLASMAQAILTKKLPQLLPLLAEDDRTDRAQEAALAQASFAAALSHAEHSIGSISAETYVSRLSIFETLDLSDTEIMCDYADALIEFSSATLPTVLSDPSALPASYQVLQKALQLYEQAATHLSTPTGSKKDADGALSLSLVPKIDTEQEQRLGAVQEAIGDARLMVRRVLIAMSDAGAASPNGADAREEAMRYPRLADGAYDAAQEAYGRAGDEIAAGKVVVRRIVAGGVGGKAAEVTMRELSKYGDKGLRTVRNLVDEEVIGREWLQVIGG</sequence>
<comment type="caution">
    <text evidence="2">The sequence shown here is derived from an EMBL/GenBank/DDBJ whole genome shotgun (WGS) entry which is preliminary data.</text>
</comment>
<reference evidence="2 3" key="1">
    <citation type="submission" date="2017-06" db="EMBL/GenBank/DDBJ databases">
        <title>Draft genome sequence of a variant of Elsinoe murrayae.</title>
        <authorList>
            <person name="Cheng Q."/>
        </authorList>
    </citation>
    <scope>NUCLEOTIDE SEQUENCE [LARGE SCALE GENOMIC DNA]</scope>
    <source>
        <strain evidence="2 3">CQ-2017a</strain>
    </source>
</reference>
<name>A0A2K1R2D6_9PEZI</name>
<dbReference type="EMBL" id="NKHZ01000011">
    <property type="protein sequence ID" value="PNS21454.1"/>
    <property type="molecule type" value="Genomic_DNA"/>
</dbReference>
<dbReference type="OrthoDB" id="5328412at2759"/>